<comment type="caution">
    <text evidence="1">The sequence shown here is derived from an EMBL/GenBank/DDBJ whole genome shotgun (WGS) entry which is preliminary data.</text>
</comment>
<dbReference type="EMBL" id="BGZK01000195">
    <property type="protein sequence ID" value="GBP27522.1"/>
    <property type="molecule type" value="Genomic_DNA"/>
</dbReference>
<reference evidence="1 2" key="1">
    <citation type="journal article" date="2019" name="Commun. Biol.">
        <title>The bagworm genome reveals a unique fibroin gene that provides high tensile strength.</title>
        <authorList>
            <person name="Kono N."/>
            <person name="Nakamura H."/>
            <person name="Ohtoshi R."/>
            <person name="Tomita M."/>
            <person name="Numata K."/>
            <person name="Arakawa K."/>
        </authorList>
    </citation>
    <scope>NUCLEOTIDE SEQUENCE [LARGE SCALE GENOMIC DNA]</scope>
</reference>
<evidence type="ECO:0000313" key="2">
    <source>
        <dbReference type="Proteomes" id="UP000299102"/>
    </source>
</evidence>
<dbReference type="AlphaFoldDB" id="A0A4C1UNH2"/>
<proteinExistence type="predicted"/>
<evidence type="ECO:0000313" key="1">
    <source>
        <dbReference type="EMBL" id="GBP27522.1"/>
    </source>
</evidence>
<name>A0A4C1UNH2_EUMVA</name>
<organism evidence="1 2">
    <name type="scientific">Eumeta variegata</name>
    <name type="common">Bagworm moth</name>
    <name type="synonym">Eumeta japonica</name>
    <dbReference type="NCBI Taxonomy" id="151549"/>
    <lineage>
        <taxon>Eukaryota</taxon>
        <taxon>Metazoa</taxon>
        <taxon>Ecdysozoa</taxon>
        <taxon>Arthropoda</taxon>
        <taxon>Hexapoda</taxon>
        <taxon>Insecta</taxon>
        <taxon>Pterygota</taxon>
        <taxon>Neoptera</taxon>
        <taxon>Endopterygota</taxon>
        <taxon>Lepidoptera</taxon>
        <taxon>Glossata</taxon>
        <taxon>Ditrysia</taxon>
        <taxon>Tineoidea</taxon>
        <taxon>Psychidae</taxon>
        <taxon>Oiketicinae</taxon>
        <taxon>Eumeta</taxon>
    </lineage>
</organism>
<protein>
    <submittedName>
        <fullName evidence="1">Uncharacterized protein</fullName>
    </submittedName>
</protein>
<accession>A0A4C1UNH2</accession>
<sequence length="121" mass="13802">MHERPLSGLYHFLSSPAGRECGTLQLHRSLLRETYPLKDENIHELKIWKIIHQLLVISEKWSKTIRLDPFSLIYSINANLLSLPLMPKGRPRPVSTPLLKSRAGRGADKLVETELTLRTGP</sequence>
<keyword evidence="2" id="KW-1185">Reference proteome</keyword>
<gene>
    <name evidence="1" type="ORF">EVAR_18715_1</name>
</gene>
<dbReference type="Proteomes" id="UP000299102">
    <property type="component" value="Unassembled WGS sequence"/>
</dbReference>